<accession>A0A8D8QEK1</accession>
<evidence type="ECO:0000313" key="1">
    <source>
        <dbReference type="EMBL" id="CAG6630384.1"/>
    </source>
</evidence>
<dbReference type="EMBL" id="HBUF01073477">
    <property type="protein sequence ID" value="CAG6630385.1"/>
    <property type="molecule type" value="Transcribed_RNA"/>
</dbReference>
<name>A0A8D8QEK1_9HEMI</name>
<protein>
    <submittedName>
        <fullName evidence="1">Uncharacterized protein</fullName>
    </submittedName>
</protein>
<dbReference type="AlphaFoldDB" id="A0A8D8QEK1"/>
<organism evidence="1">
    <name type="scientific">Cacopsylla melanoneura</name>
    <dbReference type="NCBI Taxonomy" id="428564"/>
    <lineage>
        <taxon>Eukaryota</taxon>
        <taxon>Metazoa</taxon>
        <taxon>Ecdysozoa</taxon>
        <taxon>Arthropoda</taxon>
        <taxon>Hexapoda</taxon>
        <taxon>Insecta</taxon>
        <taxon>Pterygota</taxon>
        <taxon>Neoptera</taxon>
        <taxon>Paraneoptera</taxon>
        <taxon>Hemiptera</taxon>
        <taxon>Sternorrhyncha</taxon>
        <taxon>Psylloidea</taxon>
        <taxon>Psyllidae</taxon>
        <taxon>Psyllinae</taxon>
        <taxon>Cacopsylla</taxon>
    </lineage>
</organism>
<proteinExistence type="predicted"/>
<reference evidence="1" key="1">
    <citation type="submission" date="2021-05" db="EMBL/GenBank/DDBJ databases">
        <authorList>
            <person name="Alioto T."/>
            <person name="Alioto T."/>
            <person name="Gomez Garrido J."/>
        </authorList>
    </citation>
    <scope>NUCLEOTIDE SEQUENCE</scope>
</reference>
<sequence>MTLTILMEIHEDAVVHPTLMWIMHAVLCQPADQTQGLEHRLEDSPLTSSPCGPVTRITPRSSIRACSSLPLGVKEKRKRSRTEFHKPTRKQNTCPCFPRVKRNSCPPTHTPCRL</sequence>
<dbReference type="EMBL" id="HBUF01073476">
    <property type="protein sequence ID" value="CAG6630384.1"/>
    <property type="molecule type" value="Transcribed_RNA"/>
</dbReference>